<keyword evidence="5 15" id="KW-0808">Transferase</keyword>
<dbReference type="NCBIfam" id="TIGR01821">
    <property type="entry name" value="5aminolev_synth"/>
    <property type="match status" value="1"/>
</dbReference>
<keyword evidence="7" id="KW-0350">Heme biosynthesis</keyword>
<evidence type="ECO:0000259" key="14">
    <source>
        <dbReference type="Pfam" id="PF00155"/>
    </source>
</evidence>
<name>A0A937I447_9GAMM</name>
<dbReference type="InterPro" id="IPR015421">
    <property type="entry name" value="PyrdxlP-dep_Trfase_major"/>
</dbReference>
<protein>
    <recommendedName>
        <fullName evidence="4">5-aminolevulinate synthase</fullName>
        <ecNumber evidence="4">2.3.1.37</ecNumber>
    </recommendedName>
    <alternativeName>
        <fullName evidence="9">5-aminolevulinic acid synthase</fullName>
    </alternativeName>
    <alternativeName>
        <fullName evidence="10">Delta-ALA synthase</fullName>
    </alternativeName>
    <alternativeName>
        <fullName evidence="11">Delta-aminolevulinate synthase</fullName>
    </alternativeName>
</protein>
<accession>A0A937I447</accession>
<evidence type="ECO:0000256" key="3">
    <source>
        <dbReference type="ARBA" id="ARBA00008392"/>
    </source>
</evidence>
<dbReference type="GO" id="GO:0030170">
    <property type="term" value="F:pyridoxal phosphate binding"/>
    <property type="evidence" value="ECO:0007669"/>
    <property type="project" value="InterPro"/>
</dbReference>
<dbReference type="InterPro" id="IPR050087">
    <property type="entry name" value="AON_synthase_class-II"/>
</dbReference>
<keyword evidence="8 15" id="KW-0012">Acyltransferase</keyword>
<evidence type="ECO:0000256" key="9">
    <source>
        <dbReference type="ARBA" id="ARBA00031691"/>
    </source>
</evidence>
<dbReference type="Proteomes" id="UP000744438">
    <property type="component" value="Unassembled WGS sequence"/>
</dbReference>
<evidence type="ECO:0000256" key="8">
    <source>
        <dbReference type="ARBA" id="ARBA00023315"/>
    </source>
</evidence>
<dbReference type="InterPro" id="IPR004839">
    <property type="entry name" value="Aminotransferase_I/II_large"/>
</dbReference>
<dbReference type="InterPro" id="IPR010961">
    <property type="entry name" value="4pyrrol_synth_NH2levulA_synth"/>
</dbReference>
<feature type="domain" description="Aminotransferase class I/classII large" evidence="14">
    <location>
        <begin position="48"/>
        <end position="390"/>
    </location>
</feature>
<dbReference type="EMBL" id="JADHQC010000008">
    <property type="protein sequence ID" value="MBL6811688.1"/>
    <property type="molecule type" value="Genomic_DNA"/>
</dbReference>
<comment type="similarity">
    <text evidence="3 13">Belongs to the class-II pyridoxal-phosphate-dependent aminotransferase family.</text>
</comment>
<dbReference type="GO" id="GO:0006783">
    <property type="term" value="P:heme biosynthetic process"/>
    <property type="evidence" value="ECO:0007669"/>
    <property type="project" value="UniProtKB-KW"/>
</dbReference>
<evidence type="ECO:0000256" key="1">
    <source>
        <dbReference type="ARBA" id="ARBA00001933"/>
    </source>
</evidence>
<dbReference type="Pfam" id="PF00155">
    <property type="entry name" value="Aminotran_1_2"/>
    <property type="match status" value="1"/>
</dbReference>
<evidence type="ECO:0000256" key="12">
    <source>
        <dbReference type="ARBA" id="ARBA00047654"/>
    </source>
</evidence>
<evidence type="ECO:0000256" key="13">
    <source>
        <dbReference type="RuleBase" id="RU003693"/>
    </source>
</evidence>
<dbReference type="CDD" id="cd06454">
    <property type="entry name" value="KBL_like"/>
    <property type="match status" value="1"/>
</dbReference>
<evidence type="ECO:0000256" key="6">
    <source>
        <dbReference type="ARBA" id="ARBA00022898"/>
    </source>
</evidence>
<evidence type="ECO:0000256" key="4">
    <source>
        <dbReference type="ARBA" id="ARBA00013257"/>
    </source>
</evidence>
<dbReference type="AlphaFoldDB" id="A0A937I447"/>
<dbReference type="EC" id="2.3.1.37" evidence="4"/>
<organism evidence="15 16">
    <name type="scientific">SAR86 cluster bacterium</name>
    <dbReference type="NCBI Taxonomy" id="2030880"/>
    <lineage>
        <taxon>Bacteria</taxon>
        <taxon>Pseudomonadati</taxon>
        <taxon>Pseudomonadota</taxon>
        <taxon>Gammaproteobacteria</taxon>
        <taxon>SAR86 cluster</taxon>
    </lineage>
</organism>
<dbReference type="Gene3D" id="3.40.640.10">
    <property type="entry name" value="Type I PLP-dependent aspartate aminotransferase-like (Major domain)"/>
    <property type="match status" value="1"/>
</dbReference>
<comment type="pathway">
    <text evidence="2">Porphyrin-containing compound metabolism; protoporphyrin-IX biosynthesis; 5-aminolevulinate from glycine: step 1/1.</text>
</comment>
<dbReference type="InterPro" id="IPR015424">
    <property type="entry name" value="PyrdxlP-dep_Trfase"/>
</dbReference>
<evidence type="ECO:0000313" key="15">
    <source>
        <dbReference type="EMBL" id="MBL6811688.1"/>
    </source>
</evidence>
<dbReference type="FunFam" id="3.40.640.10:FF:000006">
    <property type="entry name" value="5-aminolevulinate synthase, mitochondrial"/>
    <property type="match status" value="1"/>
</dbReference>
<evidence type="ECO:0000256" key="2">
    <source>
        <dbReference type="ARBA" id="ARBA00005029"/>
    </source>
</evidence>
<comment type="caution">
    <text evidence="15">The sequence shown here is derived from an EMBL/GenBank/DDBJ whole genome shotgun (WGS) entry which is preliminary data.</text>
</comment>
<evidence type="ECO:0000313" key="16">
    <source>
        <dbReference type="Proteomes" id="UP000744438"/>
    </source>
</evidence>
<keyword evidence="6 13" id="KW-0663">Pyridoxal phosphate</keyword>
<proteinExistence type="inferred from homology"/>
<dbReference type="InterPro" id="IPR015422">
    <property type="entry name" value="PyrdxlP-dep_Trfase_small"/>
</dbReference>
<evidence type="ECO:0000256" key="5">
    <source>
        <dbReference type="ARBA" id="ARBA00022679"/>
    </source>
</evidence>
<dbReference type="Gene3D" id="3.90.1150.10">
    <property type="entry name" value="Aspartate Aminotransferase, domain 1"/>
    <property type="match status" value="1"/>
</dbReference>
<gene>
    <name evidence="15" type="primary">hemA</name>
    <name evidence="15" type="ORF">ISQ63_02255</name>
</gene>
<dbReference type="PANTHER" id="PTHR13693">
    <property type="entry name" value="CLASS II AMINOTRANSFERASE/8-AMINO-7-OXONONANOATE SYNTHASE"/>
    <property type="match status" value="1"/>
</dbReference>
<reference evidence="15" key="1">
    <citation type="submission" date="2020-10" db="EMBL/GenBank/DDBJ databases">
        <title>Microbiome of the Black Sea water column analyzed by genome centric metagenomics.</title>
        <authorList>
            <person name="Cabello-Yeves P.J."/>
            <person name="Callieri C."/>
            <person name="Picazo A."/>
            <person name="Mehrshad M."/>
            <person name="Haro-Moreno J.M."/>
            <person name="Roda-Garcia J."/>
            <person name="Dzembekova N."/>
            <person name="Slabakova V."/>
            <person name="Slabakova N."/>
            <person name="Moncheva S."/>
            <person name="Rodriguez-Valera F."/>
        </authorList>
    </citation>
    <scope>NUCLEOTIDE SEQUENCE</scope>
    <source>
        <strain evidence="15">BS307-5m-G49</strain>
    </source>
</reference>
<comment type="catalytic activity">
    <reaction evidence="12">
        <text>succinyl-CoA + glycine + H(+) = 5-aminolevulinate + CO2 + CoA</text>
        <dbReference type="Rhea" id="RHEA:12921"/>
        <dbReference type="ChEBI" id="CHEBI:15378"/>
        <dbReference type="ChEBI" id="CHEBI:16526"/>
        <dbReference type="ChEBI" id="CHEBI:57287"/>
        <dbReference type="ChEBI" id="CHEBI:57292"/>
        <dbReference type="ChEBI" id="CHEBI:57305"/>
        <dbReference type="ChEBI" id="CHEBI:356416"/>
        <dbReference type="EC" id="2.3.1.37"/>
    </reaction>
</comment>
<sequence>MNYKKYFSDELTSLKSQGLYRKFREINRDKKNFPKATERFEGSERPVEVWCSNDYLNLSQHPEVIKRSIEVIQELGTGSGGTRNISGTSSYHADLEKELAELHNKESSLIFPSAYTANQSTLWTLCKKLEGIEVFSDELNHASMIQGIKNANVPCHIFRHNDVSHLKELLNTSNASVPKLIVLESLYSMEGLRSPLKQIVSLAKEFNALTYLDEVHSVGLYGTEGRGIAEEQDVSDEIDIINGTLSKAFGQMGGYVAASSDIIDFIRSFAPGFIFTSSANPSIAAASIKAIEVAKKSENLREDIRQNSDLIRAGLRDLEIPHLDNDSHIIPIHLEDPRLCKNAANLLIEEHGIYIQPVFYPTVPKGDERFRVTITPKHQAEDITRFLSSLNQVWDKLSLRREAVVSTSSQVSKIY</sequence>
<dbReference type="SUPFAM" id="SSF53383">
    <property type="entry name" value="PLP-dependent transferases"/>
    <property type="match status" value="1"/>
</dbReference>
<dbReference type="PANTHER" id="PTHR13693:SF102">
    <property type="entry name" value="2-AMINO-3-KETOBUTYRATE COENZYME A LIGASE, MITOCHONDRIAL"/>
    <property type="match status" value="1"/>
</dbReference>
<dbReference type="PROSITE" id="PS00599">
    <property type="entry name" value="AA_TRANSFER_CLASS_2"/>
    <property type="match status" value="1"/>
</dbReference>
<evidence type="ECO:0000256" key="11">
    <source>
        <dbReference type="ARBA" id="ARBA00032773"/>
    </source>
</evidence>
<evidence type="ECO:0000256" key="10">
    <source>
        <dbReference type="ARBA" id="ARBA00031945"/>
    </source>
</evidence>
<comment type="cofactor">
    <cofactor evidence="1 13">
        <name>pyridoxal 5'-phosphate</name>
        <dbReference type="ChEBI" id="CHEBI:597326"/>
    </cofactor>
</comment>
<dbReference type="GO" id="GO:0003870">
    <property type="term" value="F:5-aminolevulinate synthase activity"/>
    <property type="evidence" value="ECO:0007669"/>
    <property type="project" value="UniProtKB-EC"/>
</dbReference>
<dbReference type="InterPro" id="IPR001917">
    <property type="entry name" value="Aminotrans_II_pyridoxalP_BS"/>
</dbReference>
<evidence type="ECO:0000256" key="7">
    <source>
        <dbReference type="ARBA" id="ARBA00023133"/>
    </source>
</evidence>